<feature type="transmembrane region" description="Helical" evidence="7">
    <location>
        <begin position="351"/>
        <end position="372"/>
    </location>
</feature>
<evidence type="ECO:0000256" key="4">
    <source>
        <dbReference type="ARBA" id="ARBA00022989"/>
    </source>
</evidence>
<dbReference type="OrthoDB" id="6730379at2759"/>
<comment type="caution">
    <text evidence="9">The sequence shown here is derived from an EMBL/GenBank/DDBJ whole genome shotgun (WGS) entry which is preliminary data.</text>
</comment>
<evidence type="ECO:0000256" key="3">
    <source>
        <dbReference type="ARBA" id="ARBA00022692"/>
    </source>
</evidence>
<protein>
    <recommendedName>
        <fullName evidence="8">Major facilitator superfamily (MFS) profile domain-containing protein</fullName>
    </recommendedName>
</protein>
<feature type="transmembrane region" description="Helical" evidence="7">
    <location>
        <begin position="218"/>
        <end position="239"/>
    </location>
</feature>
<feature type="transmembrane region" description="Helical" evidence="7">
    <location>
        <begin position="155"/>
        <end position="175"/>
    </location>
</feature>
<dbReference type="InterPro" id="IPR011701">
    <property type="entry name" value="MFS"/>
</dbReference>
<dbReference type="GO" id="GO:0022857">
    <property type="term" value="F:transmembrane transporter activity"/>
    <property type="evidence" value="ECO:0007669"/>
    <property type="project" value="InterPro"/>
</dbReference>
<feature type="transmembrane region" description="Helical" evidence="7">
    <location>
        <begin position="384"/>
        <end position="404"/>
    </location>
</feature>
<feature type="transmembrane region" description="Helical" evidence="7">
    <location>
        <begin position="286"/>
        <end position="310"/>
    </location>
</feature>
<feature type="transmembrane region" description="Helical" evidence="7">
    <location>
        <begin position="322"/>
        <end position="344"/>
    </location>
</feature>
<keyword evidence="10" id="KW-1185">Reference proteome</keyword>
<reference evidence="9" key="1">
    <citation type="submission" date="2019-04" db="EMBL/GenBank/DDBJ databases">
        <title>Sequencing of skin fungus with MAO and IRED activity.</title>
        <authorList>
            <person name="Marsaioli A.J."/>
            <person name="Bonatto J.M.C."/>
            <person name="Reis Junior O."/>
        </authorList>
    </citation>
    <scope>NUCLEOTIDE SEQUENCE</scope>
    <source>
        <strain evidence="9">30M1</strain>
    </source>
</reference>
<proteinExistence type="inferred from homology"/>
<keyword evidence="3 7" id="KW-0812">Transmembrane</keyword>
<organism evidence="9 10">
    <name type="scientific">Curvularia kusanoi</name>
    <name type="common">Cochliobolus kusanoi</name>
    <dbReference type="NCBI Taxonomy" id="90978"/>
    <lineage>
        <taxon>Eukaryota</taxon>
        <taxon>Fungi</taxon>
        <taxon>Dikarya</taxon>
        <taxon>Ascomycota</taxon>
        <taxon>Pezizomycotina</taxon>
        <taxon>Dothideomycetes</taxon>
        <taxon>Pleosporomycetidae</taxon>
        <taxon>Pleosporales</taxon>
        <taxon>Pleosporineae</taxon>
        <taxon>Pleosporaceae</taxon>
        <taxon>Curvularia</taxon>
    </lineage>
</organism>
<dbReference type="EMBL" id="SWKU01000016">
    <property type="protein sequence ID" value="KAF2999847.1"/>
    <property type="molecule type" value="Genomic_DNA"/>
</dbReference>
<dbReference type="Pfam" id="PF07690">
    <property type="entry name" value="MFS_1"/>
    <property type="match status" value="1"/>
</dbReference>
<comment type="subcellular location">
    <subcellularLocation>
        <location evidence="1">Membrane</location>
        <topology evidence="1">Multi-pass membrane protein</topology>
    </subcellularLocation>
</comment>
<dbReference type="PROSITE" id="PS50850">
    <property type="entry name" value="MFS"/>
    <property type="match status" value="1"/>
</dbReference>
<name>A0A9P4WAM1_CURKU</name>
<dbReference type="SUPFAM" id="SSF103473">
    <property type="entry name" value="MFS general substrate transporter"/>
    <property type="match status" value="1"/>
</dbReference>
<dbReference type="AlphaFoldDB" id="A0A9P4WAM1"/>
<feature type="transmembrane region" description="Helical" evidence="7">
    <location>
        <begin position="187"/>
        <end position="206"/>
    </location>
</feature>
<keyword evidence="2" id="KW-0813">Transport</keyword>
<dbReference type="PANTHER" id="PTHR43791:SF40">
    <property type="entry name" value="THIAMINE PATHWAY TRANSPORTER THI73"/>
    <property type="match status" value="1"/>
</dbReference>
<evidence type="ECO:0000256" key="7">
    <source>
        <dbReference type="SAM" id="Phobius"/>
    </source>
</evidence>
<sequence length="500" mass="55347">MQAQEKIDPSLVDEKVLEKSAYKDADKALEFLRCNEDGEVGTAIALDENALVKKIDWMIVPIMFACYFLQYLDKSLLNFAAVMGIREDANLTTEQYGTLSWLFYLAFLIFEMPHAYLMQRLPTAKYLGGCVCAWGTVVTCTAACDSYASLAVCRFLLGAFESAISPSLILVTSMWYKRDEQPRRIGFWYTGVGIAVMIGSLISYGFQHYNGSRFNNWQIMYLVVGLITITAGIVVILFLPDNPMSSRLSHEEKVLAVSRLRENNTGIENKTFKPYQFRDAMTDPQVWLLAFITTAASIPNGAVSSFQSVIISGFGFTNKETALIQIPGGLITVVSTLLGTWIAGRYNCRGLMLVTWAALGGIVGGGMIAFIPASNRAGRLAGNYLTNMTGSFLPLAYAFAACNFAGHTKKVTMNAILLMSFCLGNILGPLTFRNEDAPNYTPAKITILAVECAVLGAVAALLLYYRWENRRRDRVGRTHDAGTEFADLTDRENGELRYKY</sequence>
<feature type="transmembrane region" description="Helical" evidence="7">
    <location>
        <begin position="101"/>
        <end position="119"/>
    </location>
</feature>
<evidence type="ECO:0000256" key="6">
    <source>
        <dbReference type="ARBA" id="ARBA00037968"/>
    </source>
</evidence>
<gene>
    <name evidence="9" type="ORF">E8E13_007360</name>
</gene>
<evidence type="ECO:0000313" key="10">
    <source>
        <dbReference type="Proteomes" id="UP000801428"/>
    </source>
</evidence>
<dbReference type="FunFam" id="1.20.1250.20:FF:000064">
    <property type="entry name" value="MFS allantoate transporter"/>
    <property type="match status" value="1"/>
</dbReference>
<feature type="transmembrane region" description="Helical" evidence="7">
    <location>
        <begin position="444"/>
        <end position="465"/>
    </location>
</feature>
<evidence type="ECO:0000256" key="2">
    <source>
        <dbReference type="ARBA" id="ARBA00022448"/>
    </source>
</evidence>
<keyword evidence="4 7" id="KW-1133">Transmembrane helix</keyword>
<dbReference type="GO" id="GO:0016020">
    <property type="term" value="C:membrane"/>
    <property type="evidence" value="ECO:0007669"/>
    <property type="project" value="UniProtKB-SubCell"/>
</dbReference>
<dbReference type="InterPro" id="IPR036259">
    <property type="entry name" value="MFS_trans_sf"/>
</dbReference>
<evidence type="ECO:0000313" key="9">
    <source>
        <dbReference type="EMBL" id="KAF2999847.1"/>
    </source>
</evidence>
<dbReference type="Gene3D" id="1.20.1250.20">
    <property type="entry name" value="MFS general substrate transporter like domains"/>
    <property type="match status" value="2"/>
</dbReference>
<dbReference type="InterPro" id="IPR020846">
    <property type="entry name" value="MFS_dom"/>
</dbReference>
<evidence type="ECO:0000256" key="1">
    <source>
        <dbReference type="ARBA" id="ARBA00004141"/>
    </source>
</evidence>
<evidence type="ECO:0000256" key="5">
    <source>
        <dbReference type="ARBA" id="ARBA00023136"/>
    </source>
</evidence>
<dbReference type="Proteomes" id="UP000801428">
    <property type="component" value="Unassembled WGS sequence"/>
</dbReference>
<keyword evidence="5 7" id="KW-0472">Membrane</keyword>
<dbReference type="PANTHER" id="PTHR43791">
    <property type="entry name" value="PERMEASE-RELATED"/>
    <property type="match status" value="1"/>
</dbReference>
<feature type="domain" description="Major facilitator superfamily (MFS) profile" evidence="8">
    <location>
        <begin position="59"/>
        <end position="468"/>
    </location>
</feature>
<comment type="similarity">
    <text evidence="6">Belongs to the major facilitator superfamily. Allantoate permease family.</text>
</comment>
<accession>A0A9P4WAM1</accession>
<feature type="transmembrane region" description="Helical" evidence="7">
    <location>
        <begin position="411"/>
        <end position="432"/>
    </location>
</feature>
<evidence type="ECO:0000259" key="8">
    <source>
        <dbReference type="PROSITE" id="PS50850"/>
    </source>
</evidence>